<evidence type="ECO:0000313" key="3">
    <source>
        <dbReference type="EMBL" id="KAK4777303.1"/>
    </source>
</evidence>
<evidence type="ECO:0000313" key="4">
    <source>
        <dbReference type="Proteomes" id="UP001345219"/>
    </source>
</evidence>
<dbReference type="InterPro" id="IPR009424">
    <property type="entry name" value="AGP16/20/22/41"/>
</dbReference>
<dbReference type="PANTHER" id="PTHR33513">
    <property type="entry name" value="OS06G0523300 PROTEIN"/>
    <property type="match status" value="1"/>
</dbReference>
<dbReference type="AlphaFoldDB" id="A0AAN7QW30"/>
<dbReference type="EMBL" id="JAXIOK010000002">
    <property type="protein sequence ID" value="KAK4777303.1"/>
    <property type="molecule type" value="Genomic_DNA"/>
</dbReference>
<sequence>MDSQDQQSKMQGRSAILANRSGRRGAFQMPLHYPKYSKADYETMPERQLDCLLVEYGLPAIPGDIEQKRKFAIGAFLCTVAAILFVILNTYMFPCAHAQSPAISPAPSSDGTALDQGIAYLLMLVALLLTYLIH</sequence>
<keyword evidence="1" id="KW-0472">Membrane</keyword>
<keyword evidence="1" id="KW-0812">Transmembrane</keyword>
<dbReference type="InterPro" id="IPR056139">
    <property type="entry name" value="DUF7722"/>
</dbReference>
<keyword evidence="1" id="KW-1133">Transmembrane helix</keyword>
<organism evidence="3 4">
    <name type="scientific">Trapa incisa</name>
    <dbReference type="NCBI Taxonomy" id="236973"/>
    <lineage>
        <taxon>Eukaryota</taxon>
        <taxon>Viridiplantae</taxon>
        <taxon>Streptophyta</taxon>
        <taxon>Embryophyta</taxon>
        <taxon>Tracheophyta</taxon>
        <taxon>Spermatophyta</taxon>
        <taxon>Magnoliopsida</taxon>
        <taxon>eudicotyledons</taxon>
        <taxon>Gunneridae</taxon>
        <taxon>Pentapetalae</taxon>
        <taxon>rosids</taxon>
        <taxon>malvids</taxon>
        <taxon>Myrtales</taxon>
        <taxon>Lythraceae</taxon>
        <taxon>Trapa</taxon>
    </lineage>
</organism>
<protein>
    <recommendedName>
        <fullName evidence="2">DUF7722 domain-containing protein</fullName>
    </recommendedName>
</protein>
<keyword evidence="4" id="KW-1185">Reference proteome</keyword>
<feature type="transmembrane region" description="Helical" evidence="1">
    <location>
        <begin position="113"/>
        <end position="133"/>
    </location>
</feature>
<proteinExistence type="predicted"/>
<comment type="caution">
    <text evidence="3">The sequence shown here is derived from an EMBL/GenBank/DDBJ whole genome shotgun (WGS) entry which is preliminary data.</text>
</comment>
<reference evidence="3 4" key="1">
    <citation type="journal article" date="2023" name="Hortic Res">
        <title>Pangenome of water caltrop reveals structural variations and asymmetric subgenome divergence after allopolyploidization.</title>
        <authorList>
            <person name="Zhang X."/>
            <person name="Chen Y."/>
            <person name="Wang L."/>
            <person name="Yuan Y."/>
            <person name="Fang M."/>
            <person name="Shi L."/>
            <person name="Lu R."/>
            <person name="Comes H.P."/>
            <person name="Ma Y."/>
            <person name="Chen Y."/>
            <person name="Huang G."/>
            <person name="Zhou Y."/>
            <person name="Zheng Z."/>
            <person name="Qiu Y."/>
        </authorList>
    </citation>
    <scope>NUCLEOTIDE SEQUENCE [LARGE SCALE GENOMIC DNA]</scope>
    <source>
        <tissue evidence="3">Roots</tissue>
    </source>
</reference>
<gene>
    <name evidence="3" type="ORF">SAY87_017490</name>
</gene>
<evidence type="ECO:0000256" key="1">
    <source>
        <dbReference type="SAM" id="Phobius"/>
    </source>
</evidence>
<evidence type="ECO:0000259" key="2">
    <source>
        <dbReference type="Pfam" id="PF24847"/>
    </source>
</evidence>
<name>A0AAN7QW30_9MYRT</name>
<feature type="transmembrane region" description="Helical" evidence="1">
    <location>
        <begin position="71"/>
        <end position="93"/>
    </location>
</feature>
<dbReference type="PANTHER" id="PTHR33513:SF4">
    <property type="entry name" value="GB|AAF04428.1"/>
    <property type="match status" value="1"/>
</dbReference>
<dbReference type="Proteomes" id="UP001345219">
    <property type="component" value="Chromosome 14"/>
</dbReference>
<dbReference type="Pfam" id="PF24847">
    <property type="entry name" value="DUF7722"/>
    <property type="match status" value="1"/>
</dbReference>
<dbReference type="Pfam" id="PF06376">
    <property type="entry name" value="AGP"/>
    <property type="match status" value="1"/>
</dbReference>
<feature type="domain" description="DUF7722" evidence="2">
    <location>
        <begin position="33"/>
        <end position="77"/>
    </location>
</feature>
<accession>A0AAN7QW30</accession>